<gene>
    <name evidence="2" type="ORF">RUM43_005293</name>
</gene>
<dbReference type="Proteomes" id="UP001372834">
    <property type="component" value="Unassembled WGS sequence"/>
</dbReference>
<organism evidence="2 3">
    <name type="scientific">Polyplax serrata</name>
    <name type="common">Common mouse louse</name>
    <dbReference type="NCBI Taxonomy" id="468196"/>
    <lineage>
        <taxon>Eukaryota</taxon>
        <taxon>Metazoa</taxon>
        <taxon>Ecdysozoa</taxon>
        <taxon>Arthropoda</taxon>
        <taxon>Hexapoda</taxon>
        <taxon>Insecta</taxon>
        <taxon>Pterygota</taxon>
        <taxon>Neoptera</taxon>
        <taxon>Paraneoptera</taxon>
        <taxon>Psocodea</taxon>
        <taxon>Troctomorpha</taxon>
        <taxon>Phthiraptera</taxon>
        <taxon>Anoplura</taxon>
        <taxon>Polyplacidae</taxon>
        <taxon>Polyplax</taxon>
    </lineage>
</organism>
<feature type="region of interest" description="Disordered" evidence="1">
    <location>
        <begin position="218"/>
        <end position="367"/>
    </location>
</feature>
<comment type="caution">
    <text evidence="2">The sequence shown here is derived from an EMBL/GenBank/DDBJ whole genome shotgun (WGS) entry which is preliminary data.</text>
</comment>
<evidence type="ECO:0000256" key="1">
    <source>
        <dbReference type="SAM" id="MobiDB-lite"/>
    </source>
</evidence>
<dbReference type="EMBL" id="JAWJWE010000037">
    <property type="protein sequence ID" value="KAK6625002.1"/>
    <property type="molecule type" value="Genomic_DNA"/>
</dbReference>
<feature type="compositionally biased region" description="Polar residues" evidence="1">
    <location>
        <begin position="334"/>
        <end position="351"/>
    </location>
</feature>
<dbReference type="AlphaFoldDB" id="A0AAN8S4N5"/>
<feature type="compositionally biased region" description="Basic residues" evidence="1">
    <location>
        <begin position="224"/>
        <end position="235"/>
    </location>
</feature>
<reference evidence="2 3" key="1">
    <citation type="submission" date="2023-10" db="EMBL/GenBank/DDBJ databases">
        <title>Genomes of two closely related lineages of the louse Polyplax serrata with different host specificities.</title>
        <authorList>
            <person name="Martinu J."/>
            <person name="Tarabai H."/>
            <person name="Stefka J."/>
            <person name="Hypsa V."/>
        </authorList>
    </citation>
    <scope>NUCLEOTIDE SEQUENCE [LARGE SCALE GENOMIC DNA]</scope>
    <source>
        <strain evidence="2">HR10_N</strain>
    </source>
</reference>
<feature type="compositionally biased region" description="Low complexity" evidence="1">
    <location>
        <begin position="260"/>
        <end position="269"/>
    </location>
</feature>
<feature type="compositionally biased region" description="Basic residues" evidence="1">
    <location>
        <begin position="301"/>
        <end position="314"/>
    </location>
</feature>
<feature type="compositionally biased region" description="Basic and acidic residues" evidence="1">
    <location>
        <begin position="317"/>
        <end position="327"/>
    </location>
</feature>
<feature type="compositionally biased region" description="Polar residues" evidence="1">
    <location>
        <begin position="140"/>
        <end position="149"/>
    </location>
</feature>
<feature type="region of interest" description="Disordered" evidence="1">
    <location>
        <begin position="133"/>
        <end position="152"/>
    </location>
</feature>
<dbReference type="PANTHER" id="PTHR36696">
    <property type="entry name" value="AGAP012002-PA"/>
    <property type="match status" value="1"/>
</dbReference>
<evidence type="ECO:0000313" key="2">
    <source>
        <dbReference type="EMBL" id="KAK6625002.1"/>
    </source>
</evidence>
<feature type="compositionally biased region" description="Polar residues" evidence="1">
    <location>
        <begin position="236"/>
        <end position="248"/>
    </location>
</feature>
<protein>
    <submittedName>
        <fullName evidence="2">Uncharacterized protein</fullName>
    </submittedName>
</protein>
<dbReference type="PANTHER" id="PTHR36696:SF1">
    <property type="entry name" value="EF-HAND DOMAIN-CONTAINING PROTEIN"/>
    <property type="match status" value="1"/>
</dbReference>
<feature type="compositionally biased region" description="Basic and acidic residues" evidence="1">
    <location>
        <begin position="273"/>
        <end position="285"/>
    </location>
</feature>
<name>A0AAN8S4N5_POLSC</name>
<evidence type="ECO:0000313" key="3">
    <source>
        <dbReference type="Proteomes" id="UP001372834"/>
    </source>
</evidence>
<accession>A0AAN8S4N5</accession>
<proteinExistence type="predicted"/>
<sequence length="620" mass="70111">MPATSRTGLLPSKLKKIIRAEQQECVQFQVPNLVVPPPFTLRPFAGIYNPFPYGCSILCNHPTDLEARAIVQKAKDAWAAEGKSLIDLEEQEALQHCIKEETRELNDVKSGGDAKNNKKEIFHNYLELDSRPLTPAPTLASGTKTSPNVKTRRCFTPDPTSFIPMKEKTLLVLDLRRSHSQEAVSWQRETLTDYELDVMQDENFSRFFIRDTEKVLPQVQNASHNKRKKTPRKKSLVSSGTASSLKTQNSKDSDSKARWTTSPSPTRSSIVLDQEKDSLKSHGDCADDGGTSSSSEDAVVLKRRGKRRKGKKSGKNGLREGDKEFKGIPDPGETQVSALGSDSQTGSSRPSVSGEEAASVTQEEILPSATVASEQMLEKEKKSFLTSDLLKQLQRQLDQEVVESEMNTKRRKALEEALKHKPRGKNFQQGEEMKLLKKNLDIPEKNSDDWLAIPRVFSRRSARFELPMDTRLLKDMTPFEYIKSYSFPSPARLVLYNHVFNLYKEEPEDDEETERILLGKNVLDGLGKIMGRTMSSSEAEEFQDLVGWTKEGTVDFRTFVGIAAVCERIFAPRFSSKMPSQKEDPRHEVERADFESLDTKLKRLRPRPKLVHLLRSIRDL</sequence>